<name>K3ZBS5_SETIT</name>
<reference evidence="2" key="1">
    <citation type="journal article" date="2012" name="Nat. Biotechnol.">
        <title>Reference genome sequence of the model plant Setaria.</title>
        <authorList>
            <person name="Bennetzen J.L."/>
            <person name="Schmutz J."/>
            <person name="Wang H."/>
            <person name="Percifield R."/>
            <person name="Hawkins J."/>
            <person name="Pontaroli A.C."/>
            <person name="Estep M."/>
            <person name="Feng L."/>
            <person name="Vaughn J.N."/>
            <person name="Grimwood J."/>
            <person name="Jenkins J."/>
            <person name="Barry K."/>
            <person name="Lindquist E."/>
            <person name="Hellsten U."/>
            <person name="Deshpande S."/>
            <person name="Wang X."/>
            <person name="Wu X."/>
            <person name="Mitros T."/>
            <person name="Triplett J."/>
            <person name="Yang X."/>
            <person name="Ye C.Y."/>
            <person name="Mauro-Herrera M."/>
            <person name="Wang L."/>
            <person name="Li P."/>
            <person name="Sharma M."/>
            <person name="Sharma R."/>
            <person name="Ronald P.C."/>
            <person name="Panaud O."/>
            <person name="Kellogg E.A."/>
            <person name="Brutnell T.P."/>
            <person name="Doust A.N."/>
            <person name="Tuskan G.A."/>
            <person name="Rokhsar D."/>
            <person name="Devos K.M."/>
        </authorList>
    </citation>
    <scope>NUCLEOTIDE SEQUENCE [LARGE SCALE GENOMIC DNA]</scope>
    <source>
        <strain evidence="2">cv. Yugu1</strain>
    </source>
</reference>
<dbReference type="Proteomes" id="UP000004995">
    <property type="component" value="Unassembled WGS sequence"/>
</dbReference>
<dbReference type="EMBL" id="AGNK02001431">
    <property type="status" value="NOT_ANNOTATED_CDS"/>
    <property type="molecule type" value="Genomic_DNA"/>
</dbReference>
<evidence type="ECO:0000313" key="1">
    <source>
        <dbReference type="EnsemblPlants" id="KQL13174"/>
    </source>
</evidence>
<reference evidence="1" key="2">
    <citation type="submission" date="2018-08" db="UniProtKB">
        <authorList>
            <consortium name="EnsemblPlants"/>
        </authorList>
    </citation>
    <scope>IDENTIFICATION</scope>
    <source>
        <strain evidence="1">Yugu1</strain>
    </source>
</reference>
<evidence type="ECO:0000313" key="2">
    <source>
        <dbReference type="Proteomes" id="UP000004995"/>
    </source>
</evidence>
<protein>
    <submittedName>
        <fullName evidence="1">Uncharacterized protein</fullName>
    </submittedName>
</protein>
<dbReference type="InParanoid" id="K3ZBS5"/>
<accession>K3ZBS5</accession>
<dbReference type="Gramene" id="KQL13174">
    <property type="protein sequence ID" value="KQL13174"/>
    <property type="gene ID" value="SETIT_023996mg"/>
</dbReference>
<keyword evidence="2" id="KW-1185">Reference proteome</keyword>
<dbReference type="AlphaFoldDB" id="K3ZBS5"/>
<dbReference type="EnsemblPlants" id="KQL13174">
    <property type="protein sequence ID" value="KQL13174"/>
    <property type="gene ID" value="SETIT_023996mg"/>
</dbReference>
<organism evidence="1 2">
    <name type="scientific">Setaria italica</name>
    <name type="common">Foxtail millet</name>
    <name type="synonym">Panicum italicum</name>
    <dbReference type="NCBI Taxonomy" id="4555"/>
    <lineage>
        <taxon>Eukaryota</taxon>
        <taxon>Viridiplantae</taxon>
        <taxon>Streptophyta</taxon>
        <taxon>Embryophyta</taxon>
        <taxon>Tracheophyta</taxon>
        <taxon>Spermatophyta</taxon>
        <taxon>Magnoliopsida</taxon>
        <taxon>Liliopsida</taxon>
        <taxon>Poales</taxon>
        <taxon>Poaceae</taxon>
        <taxon>PACMAD clade</taxon>
        <taxon>Panicoideae</taxon>
        <taxon>Panicodae</taxon>
        <taxon>Paniceae</taxon>
        <taxon>Cenchrinae</taxon>
        <taxon>Setaria</taxon>
    </lineage>
</organism>
<proteinExistence type="predicted"/>
<sequence length="53" mass="5873">MEQRDRLISLHPPPVSVSVDSRGCQSCVHGPGNLFHEERKEIKRKADCGTASL</sequence>
<dbReference type="HOGENOM" id="CLU_3072266_0_0_1"/>